<evidence type="ECO:0000259" key="2">
    <source>
        <dbReference type="PROSITE" id="PS50112"/>
    </source>
</evidence>
<dbReference type="AlphaFoldDB" id="C1F918"/>
<feature type="domain" description="PAC" evidence="3">
    <location>
        <begin position="350"/>
        <end position="404"/>
    </location>
</feature>
<evidence type="ECO:0000256" key="1">
    <source>
        <dbReference type="SAM" id="MobiDB-lite"/>
    </source>
</evidence>
<dbReference type="InterPro" id="IPR035919">
    <property type="entry name" value="EAL_sf"/>
</dbReference>
<dbReference type="FunFam" id="3.30.450.20:FF:000099">
    <property type="entry name" value="Sensory box sensor histidine kinase"/>
    <property type="match status" value="1"/>
</dbReference>
<evidence type="ECO:0000259" key="4">
    <source>
        <dbReference type="PROSITE" id="PS50883"/>
    </source>
</evidence>
<protein>
    <submittedName>
        <fullName evidence="5">Sensory box/GGDEF family protein</fullName>
    </submittedName>
</protein>
<dbReference type="KEGG" id="aca:ACP_2081"/>
<dbReference type="SMART" id="SM00052">
    <property type="entry name" value="EAL"/>
    <property type="match status" value="1"/>
</dbReference>
<feature type="domain" description="PAS" evidence="2">
    <location>
        <begin position="278"/>
        <end position="347"/>
    </location>
</feature>
<dbReference type="Gene3D" id="3.20.20.450">
    <property type="entry name" value="EAL domain"/>
    <property type="match status" value="1"/>
</dbReference>
<dbReference type="OrthoDB" id="9759607at2"/>
<dbReference type="Pfam" id="PF08447">
    <property type="entry name" value="PAS_3"/>
    <property type="match status" value="1"/>
</dbReference>
<dbReference type="InterPro" id="IPR013655">
    <property type="entry name" value="PAS_fold_3"/>
</dbReference>
<dbReference type="InterPro" id="IPR013656">
    <property type="entry name" value="PAS_4"/>
</dbReference>
<evidence type="ECO:0000313" key="5">
    <source>
        <dbReference type="EMBL" id="ACO31374.1"/>
    </source>
</evidence>
<dbReference type="HOGENOM" id="CLU_024675_0_1_0"/>
<dbReference type="Pfam" id="PF13188">
    <property type="entry name" value="PAS_8"/>
    <property type="match status" value="1"/>
</dbReference>
<dbReference type="InterPro" id="IPR035965">
    <property type="entry name" value="PAS-like_dom_sf"/>
</dbReference>
<dbReference type="Gene3D" id="3.30.450.20">
    <property type="entry name" value="PAS domain"/>
    <property type="match status" value="3"/>
</dbReference>
<dbReference type="PANTHER" id="PTHR44757">
    <property type="entry name" value="DIGUANYLATE CYCLASE DGCP"/>
    <property type="match status" value="1"/>
</dbReference>
<evidence type="ECO:0000259" key="3">
    <source>
        <dbReference type="PROSITE" id="PS50113"/>
    </source>
</evidence>
<feature type="region of interest" description="Disordered" evidence="1">
    <location>
        <begin position="671"/>
        <end position="694"/>
    </location>
</feature>
<feature type="domain" description="EAL" evidence="4">
    <location>
        <begin position="1"/>
        <end position="251"/>
    </location>
</feature>
<dbReference type="RefSeq" id="WP_015897182.1">
    <property type="nucleotide sequence ID" value="NC_012483.1"/>
</dbReference>
<dbReference type="InterPro" id="IPR000700">
    <property type="entry name" value="PAS-assoc_C"/>
</dbReference>
<dbReference type="EMBL" id="CP001472">
    <property type="protein sequence ID" value="ACO31374.1"/>
    <property type="molecule type" value="Genomic_DNA"/>
</dbReference>
<sequence length="694" mass="76818">MALKKSDLERALERDELVPHFQPYFEMKTGRVVGFEALIRWQHPSGELILPDRFIPLAERSGLITPLTRNLLRHVMAAAVELPDHLHFSVNVSPLQLRDDTLPQMFEAAASAAQYPLQRMTVEITESALIDNLDRAASIAADLKSLGLLLAVDDFGTGYSSLKHLQALPFDVIKVDQSFVRCMVERRESRKIVSAVLGLGQTLGLRTVAEGVETPDQERMLQWLGCDVGQGWLFGRPMPAAHLGVFLERMELTPPVMSGSGALSTDEEFRLDNSASRRLAHLQALYDAAPVGLCFLDREMRFTSVNKRLAQMMGTSAISFVGRNIDEAMPRIAAEMKPSIQRALDGECISDLEVPLSRVCTPEEAGTALVSFQPARDEANEVVGVSLSFIDITERRLAQNALRESEDHYRHTVELNPQVNWTCDAAGNLMTANHRWQELTGLTPEQSMGHGWLTAVHPEDLPRIQPLWLHSVATGAPVDIQYRQYRIRTPHGKFKWVRGRGAPRRDEQGRIIRWYGVVEDIDDLKRAEELLQQSQASLLAVFHAVPVGIVTATAPEGRVLLANARAELLLGHPILHPDEPAAGACWHALSEEGQPLDWGTLPLMRAMREARMVRFEKLDYRQADGTRVSLCLTAAPIFSRHSDVLGSVMTIMEAGPICCVDSPPPAAFSTLKTPAGGSTSAARRAMAPRTPRIS</sequence>
<dbReference type="STRING" id="240015.ACP_2081"/>
<dbReference type="PROSITE" id="PS50883">
    <property type="entry name" value="EAL"/>
    <property type="match status" value="1"/>
</dbReference>
<dbReference type="NCBIfam" id="TIGR00229">
    <property type="entry name" value="sensory_box"/>
    <property type="match status" value="2"/>
</dbReference>
<feature type="domain" description="PAC" evidence="3">
    <location>
        <begin position="481"/>
        <end position="533"/>
    </location>
</feature>
<reference evidence="5 6" key="1">
    <citation type="journal article" date="2009" name="Appl. Environ. Microbiol.">
        <title>Three genomes from the phylum Acidobacteria provide insight into the lifestyles of these microorganisms in soils.</title>
        <authorList>
            <person name="Ward N.L."/>
            <person name="Challacombe J.F."/>
            <person name="Janssen P.H."/>
            <person name="Henrissat B."/>
            <person name="Coutinho P.M."/>
            <person name="Wu M."/>
            <person name="Xie G."/>
            <person name="Haft D.H."/>
            <person name="Sait M."/>
            <person name="Badger J."/>
            <person name="Barabote R.D."/>
            <person name="Bradley B."/>
            <person name="Brettin T.S."/>
            <person name="Brinkac L.M."/>
            <person name="Bruce D."/>
            <person name="Creasy T."/>
            <person name="Daugherty S.C."/>
            <person name="Davidsen T.M."/>
            <person name="DeBoy R.T."/>
            <person name="Detter J.C."/>
            <person name="Dodson R.J."/>
            <person name="Durkin A.S."/>
            <person name="Ganapathy A."/>
            <person name="Gwinn-Giglio M."/>
            <person name="Han C.S."/>
            <person name="Khouri H."/>
            <person name="Kiss H."/>
            <person name="Kothari S.P."/>
            <person name="Madupu R."/>
            <person name="Nelson K.E."/>
            <person name="Nelson W.C."/>
            <person name="Paulsen I."/>
            <person name="Penn K."/>
            <person name="Ren Q."/>
            <person name="Rosovitz M.J."/>
            <person name="Selengut J.D."/>
            <person name="Shrivastava S."/>
            <person name="Sullivan S.A."/>
            <person name="Tapia R."/>
            <person name="Thompson L.S."/>
            <person name="Watkins K.L."/>
            <person name="Yang Q."/>
            <person name="Yu C."/>
            <person name="Zafar N."/>
            <person name="Zhou L."/>
            <person name="Kuske C.R."/>
        </authorList>
    </citation>
    <scope>NUCLEOTIDE SEQUENCE [LARGE SCALE GENOMIC DNA]</scope>
    <source>
        <strain evidence="6">ATCC 51196 / DSM 11244 / BCRC 80197 / JCM 7670 / NBRC 15755 / NCIMB 13165 / 161</strain>
    </source>
</reference>
<keyword evidence="6" id="KW-1185">Reference proteome</keyword>
<dbReference type="eggNOG" id="COG2200">
    <property type="taxonomic scope" value="Bacteria"/>
</dbReference>
<dbReference type="InterPro" id="IPR001610">
    <property type="entry name" value="PAC"/>
</dbReference>
<dbReference type="InterPro" id="IPR001633">
    <property type="entry name" value="EAL_dom"/>
</dbReference>
<dbReference type="PROSITE" id="PS50112">
    <property type="entry name" value="PAS"/>
    <property type="match status" value="2"/>
</dbReference>
<dbReference type="InterPro" id="IPR000014">
    <property type="entry name" value="PAS"/>
</dbReference>
<proteinExistence type="predicted"/>
<dbReference type="InParanoid" id="C1F918"/>
<dbReference type="PROSITE" id="PS50113">
    <property type="entry name" value="PAC"/>
    <property type="match status" value="2"/>
</dbReference>
<name>C1F918_ACIC5</name>
<dbReference type="SUPFAM" id="SSF141868">
    <property type="entry name" value="EAL domain-like"/>
    <property type="match status" value="1"/>
</dbReference>
<evidence type="ECO:0000313" key="6">
    <source>
        <dbReference type="Proteomes" id="UP000002207"/>
    </source>
</evidence>
<organism evidence="5 6">
    <name type="scientific">Acidobacterium capsulatum (strain ATCC 51196 / DSM 11244 / BCRC 80197 / JCM 7670 / NBRC 15755 / NCIMB 13165 / 161)</name>
    <dbReference type="NCBI Taxonomy" id="240015"/>
    <lineage>
        <taxon>Bacteria</taxon>
        <taxon>Pseudomonadati</taxon>
        <taxon>Acidobacteriota</taxon>
        <taxon>Terriglobia</taxon>
        <taxon>Terriglobales</taxon>
        <taxon>Acidobacteriaceae</taxon>
        <taxon>Acidobacterium</taxon>
    </lineage>
</organism>
<accession>C1F918</accession>
<dbReference type="CDD" id="cd01948">
    <property type="entry name" value="EAL"/>
    <property type="match status" value="1"/>
</dbReference>
<dbReference type="PANTHER" id="PTHR44757:SF2">
    <property type="entry name" value="BIOFILM ARCHITECTURE MAINTENANCE PROTEIN MBAA"/>
    <property type="match status" value="1"/>
</dbReference>
<dbReference type="Pfam" id="PF00563">
    <property type="entry name" value="EAL"/>
    <property type="match status" value="1"/>
</dbReference>
<dbReference type="SMART" id="SM00086">
    <property type="entry name" value="PAC"/>
    <property type="match status" value="2"/>
</dbReference>
<feature type="compositionally biased region" description="Low complexity" evidence="1">
    <location>
        <begin position="678"/>
        <end position="694"/>
    </location>
</feature>
<gene>
    <name evidence="5" type="ordered locus">ACP_2081</name>
</gene>
<dbReference type="SMART" id="SM00091">
    <property type="entry name" value="PAS"/>
    <property type="match status" value="3"/>
</dbReference>
<dbReference type="Pfam" id="PF08448">
    <property type="entry name" value="PAS_4"/>
    <property type="match status" value="1"/>
</dbReference>
<dbReference type="CDD" id="cd00130">
    <property type="entry name" value="PAS"/>
    <property type="match status" value="2"/>
</dbReference>
<dbReference type="InterPro" id="IPR052155">
    <property type="entry name" value="Biofilm_reg_signaling"/>
</dbReference>
<dbReference type="SUPFAM" id="SSF55785">
    <property type="entry name" value="PYP-like sensor domain (PAS domain)"/>
    <property type="match status" value="3"/>
</dbReference>
<dbReference type="Proteomes" id="UP000002207">
    <property type="component" value="Chromosome"/>
</dbReference>
<feature type="domain" description="PAS" evidence="2">
    <location>
        <begin position="405"/>
        <end position="476"/>
    </location>
</feature>